<dbReference type="GeneID" id="109620899"/>
<comment type="similarity">
    <text evidence="1">Belongs to the OPA3 family.</text>
</comment>
<evidence type="ECO:0000256" key="2">
    <source>
        <dbReference type="ARBA" id="ARBA00023054"/>
    </source>
</evidence>
<dbReference type="RefSeq" id="XP_034325845.1">
    <property type="nucleotide sequence ID" value="XM_034469954.2"/>
</dbReference>
<dbReference type="GO" id="GO:0005739">
    <property type="term" value="C:mitochondrion"/>
    <property type="evidence" value="ECO:0007669"/>
    <property type="project" value="TreeGrafter"/>
</dbReference>
<dbReference type="AlphaFoldDB" id="A0A8W8IA78"/>
<dbReference type="PANTHER" id="PTHR12499:SF0">
    <property type="entry name" value="OPTIC ATROPHY 3 PROTEIN"/>
    <property type="match status" value="1"/>
</dbReference>
<dbReference type="PANTHER" id="PTHR12499">
    <property type="entry name" value="OPTIC ATROPHY 3 PROTEIN OPA3"/>
    <property type="match status" value="1"/>
</dbReference>
<dbReference type="GO" id="GO:0019216">
    <property type="term" value="P:regulation of lipid metabolic process"/>
    <property type="evidence" value="ECO:0007669"/>
    <property type="project" value="TreeGrafter"/>
</dbReference>
<dbReference type="Proteomes" id="UP000005408">
    <property type="component" value="Unassembled WGS sequence"/>
</dbReference>
<protein>
    <recommendedName>
        <fullName evidence="5">Optic atrophy 3-like protein</fullName>
    </recommendedName>
</protein>
<dbReference type="OMA" id="KMYVMNL"/>
<dbReference type="EnsemblMetazoa" id="G13094.2">
    <property type="protein sequence ID" value="G13094.2:cds"/>
    <property type="gene ID" value="G13094"/>
</dbReference>
<dbReference type="Pfam" id="PF07047">
    <property type="entry name" value="OPA3"/>
    <property type="match status" value="1"/>
</dbReference>
<proteinExistence type="inferred from homology"/>
<sequence>MPFPLIKLVYLFVKQVSKPLATRVTGYMKEKPFIRSYIMIPLAQAYHRSEANLKLMLLYNQKGHKVKVNPLSEEAAVNLASDMMNDIFIFSIAFVVLYQEYVRSAKSSAAEKLQRENEILSINNQLDDLVLITERHDAQLREADRERHHLLTLVSDLQTWSSSCTKLISEKQESHLREVFRRIKNLQAIQLTVHSKNSKVDHINIAMDRKDKSN</sequence>
<evidence type="ECO:0000313" key="3">
    <source>
        <dbReference type="EnsemblMetazoa" id="G13094.1:cds"/>
    </source>
</evidence>
<dbReference type="InterPro" id="IPR010754">
    <property type="entry name" value="OPA3-like"/>
</dbReference>
<dbReference type="OrthoDB" id="6099369at2759"/>
<keyword evidence="4" id="KW-1185">Reference proteome</keyword>
<keyword evidence="2" id="KW-0175">Coiled coil</keyword>
<dbReference type="KEGG" id="crg:109620899"/>
<evidence type="ECO:0000313" key="4">
    <source>
        <dbReference type="Proteomes" id="UP000005408"/>
    </source>
</evidence>
<accession>A0A8W8IA78</accession>
<organism evidence="3 4">
    <name type="scientific">Magallana gigas</name>
    <name type="common">Pacific oyster</name>
    <name type="synonym">Crassostrea gigas</name>
    <dbReference type="NCBI Taxonomy" id="29159"/>
    <lineage>
        <taxon>Eukaryota</taxon>
        <taxon>Metazoa</taxon>
        <taxon>Spiralia</taxon>
        <taxon>Lophotrochozoa</taxon>
        <taxon>Mollusca</taxon>
        <taxon>Bivalvia</taxon>
        <taxon>Autobranchia</taxon>
        <taxon>Pteriomorphia</taxon>
        <taxon>Ostreida</taxon>
        <taxon>Ostreoidea</taxon>
        <taxon>Ostreidae</taxon>
        <taxon>Magallana</taxon>
    </lineage>
</organism>
<name>A0A8W8IA78_MAGGI</name>
<reference evidence="3" key="1">
    <citation type="submission" date="2022-08" db="UniProtKB">
        <authorList>
            <consortium name="EnsemblMetazoa"/>
        </authorList>
    </citation>
    <scope>IDENTIFICATION</scope>
    <source>
        <strain evidence="3">05x7-T-G4-1.051#20</strain>
    </source>
</reference>
<dbReference type="EnsemblMetazoa" id="G13094.1">
    <property type="protein sequence ID" value="G13094.1:cds"/>
    <property type="gene ID" value="G13094"/>
</dbReference>
<evidence type="ECO:0008006" key="5">
    <source>
        <dbReference type="Google" id="ProtNLM"/>
    </source>
</evidence>
<evidence type="ECO:0000256" key="1">
    <source>
        <dbReference type="ARBA" id="ARBA00007584"/>
    </source>
</evidence>